<dbReference type="Pfam" id="PF00403">
    <property type="entry name" value="HMA"/>
    <property type="match status" value="1"/>
</dbReference>
<evidence type="ECO:0000313" key="3">
    <source>
        <dbReference type="Proteomes" id="UP000535437"/>
    </source>
</evidence>
<dbReference type="Proteomes" id="UP000535437">
    <property type="component" value="Unassembled WGS sequence"/>
</dbReference>
<dbReference type="InterPro" id="IPR006121">
    <property type="entry name" value="HMA_dom"/>
</dbReference>
<dbReference type="PROSITE" id="PS50846">
    <property type="entry name" value="HMA_2"/>
    <property type="match status" value="1"/>
</dbReference>
<proteinExistence type="predicted"/>
<name>A0A7Z0GP80_9MICC</name>
<protein>
    <submittedName>
        <fullName evidence="2">Copper chaperone CopZ</fullName>
    </submittedName>
</protein>
<dbReference type="InterPro" id="IPR036163">
    <property type="entry name" value="HMA_dom_sf"/>
</dbReference>
<keyword evidence="3" id="KW-1185">Reference proteome</keyword>
<reference evidence="2 3" key="1">
    <citation type="submission" date="2020-07" db="EMBL/GenBank/DDBJ databases">
        <title>Sequencing the genomes of 1000 actinobacteria strains.</title>
        <authorList>
            <person name="Klenk H.-P."/>
        </authorList>
    </citation>
    <scope>NUCLEOTIDE SEQUENCE [LARGE SCALE GENOMIC DNA]</scope>
    <source>
        <strain evidence="2 3">DSM 15475</strain>
    </source>
</reference>
<feature type="domain" description="HMA" evidence="1">
    <location>
        <begin position="3"/>
        <end position="70"/>
    </location>
</feature>
<organism evidence="2 3">
    <name type="scientific">Nesterenkonia xinjiangensis</name>
    <dbReference type="NCBI Taxonomy" id="225327"/>
    <lineage>
        <taxon>Bacteria</taxon>
        <taxon>Bacillati</taxon>
        <taxon>Actinomycetota</taxon>
        <taxon>Actinomycetes</taxon>
        <taxon>Micrococcales</taxon>
        <taxon>Micrococcaceae</taxon>
        <taxon>Nesterenkonia</taxon>
    </lineage>
</organism>
<gene>
    <name evidence="2" type="ORF">HNR09_001964</name>
</gene>
<sequence length="73" mass="7687">MSTTLSYSVTGMTCAHCENAVRQEVEALQGVQSVEVSAARGSLRLDVEDPQKVTDDAVVAAVDEAGYQAVRTA</sequence>
<evidence type="ECO:0000259" key="1">
    <source>
        <dbReference type="PROSITE" id="PS50846"/>
    </source>
</evidence>
<evidence type="ECO:0000313" key="2">
    <source>
        <dbReference type="EMBL" id="NYJ78553.1"/>
    </source>
</evidence>
<accession>A0A7Z0GP80</accession>
<dbReference type="SUPFAM" id="SSF55008">
    <property type="entry name" value="HMA, heavy metal-associated domain"/>
    <property type="match status" value="1"/>
</dbReference>
<dbReference type="RefSeq" id="WP_179541881.1">
    <property type="nucleotide sequence ID" value="NZ_BAAALL010000005.1"/>
</dbReference>
<dbReference type="AlphaFoldDB" id="A0A7Z0GP80"/>
<dbReference type="Gene3D" id="3.30.70.100">
    <property type="match status" value="1"/>
</dbReference>
<dbReference type="EMBL" id="JACCFY010000001">
    <property type="protein sequence ID" value="NYJ78553.1"/>
    <property type="molecule type" value="Genomic_DNA"/>
</dbReference>
<dbReference type="CDD" id="cd00371">
    <property type="entry name" value="HMA"/>
    <property type="match status" value="1"/>
</dbReference>
<comment type="caution">
    <text evidence="2">The sequence shown here is derived from an EMBL/GenBank/DDBJ whole genome shotgun (WGS) entry which is preliminary data.</text>
</comment>
<dbReference type="GO" id="GO:0046872">
    <property type="term" value="F:metal ion binding"/>
    <property type="evidence" value="ECO:0007669"/>
    <property type="project" value="InterPro"/>
</dbReference>